<evidence type="ECO:0000256" key="8">
    <source>
        <dbReference type="HAMAP-Rule" id="MF_00461"/>
    </source>
</evidence>
<evidence type="ECO:0000256" key="5">
    <source>
        <dbReference type="ARBA" id="ARBA00022982"/>
    </source>
</evidence>
<dbReference type="RefSeq" id="WP_034923256.1">
    <property type="nucleotide sequence ID" value="NZ_JDSS02000016.1"/>
</dbReference>
<accession>A0A084Y3H4</accession>
<comment type="similarity">
    <text evidence="8">Belongs to the 4Fe4S bacterial-type ferredoxin family. RnfC subfamily.</text>
</comment>
<comment type="function">
    <text evidence="8">Part of a membrane-bound complex that couples electron transfer with translocation of ions across the membrane.</text>
</comment>
<dbReference type="InterPro" id="IPR019554">
    <property type="entry name" value="Soluble_ligand-bd"/>
</dbReference>
<evidence type="ECO:0000256" key="9">
    <source>
        <dbReference type="SAM" id="MobiDB-lite"/>
    </source>
</evidence>
<feature type="region of interest" description="Disordered" evidence="9">
    <location>
        <begin position="560"/>
        <end position="581"/>
    </location>
</feature>
<keyword evidence="1 8" id="KW-0813">Transport</keyword>
<name>A0A084Y3H4_9PROT</name>
<keyword evidence="8" id="KW-1278">Translocase</keyword>
<evidence type="ECO:0000256" key="4">
    <source>
        <dbReference type="ARBA" id="ARBA00022737"/>
    </source>
</evidence>
<evidence type="ECO:0000313" key="11">
    <source>
        <dbReference type="EMBL" id="KFB69268.1"/>
    </source>
</evidence>
<dbReference type="PANTHER" id="PTHR43034">
    <property type="entry name" value="ION-TRANSLOCATING OXIDOREDUCTASE COMPLEX SUBUNIT C"/>
    <property type="match status" value="1"/>
</dbReference>
<sequence>MLQHLFGFKGGVKPQTNKAPSVQQPIGQAPLPARLYVPLHQSIGGSPNPLVEAGEQILKGQLIGGADGWMSAAVHAPTSGTVLAIEKHVAAHPSGLPTLTVVIAPDGRDEWITRTPLDYRSLAPERVREALRDAGVVGLGGAVFPSHAKLTAASSVAVEQLVINGAECEPFMTCDDLLMRERAEEIVRGSAIFRELLAARRVLIGIEDNKPEAVAAMQAAVQRLGEDHEVVAVPTRYPAGGAKQLIRVLTGKEVPASKRSTDLGVQCFNVATAYTAYRALAYGEPVISRIVTLTGNVLQPRNWEVRLGTPLRDLVALGQPKADTNKYLMGGPMMGFEIPDLAAPVIKATNCVIAGSPTLFPPSPPEMPCIRCGACAEVCPHELQPFELYWFARARNFGKTQEYHLFDCIECGCCSYVCPSHIPLVQYFRFAKSEIWSREREKQAAEAAKARFELRNARAEREQAEKAERLARAAAARSSERKPASAAASPPVAVAESGVASAVASEPAIASPPIDADALKKATIVAAMERARAQRAAVQPRNTEQLTFQQQREIAAIEARRANLQAESSPDEVNRPQRAAE</sequence>
<dbReference type="InterPro" id="IPR011538">
    <property type="entry name" value="Nuo51_FMN-bd"/>
</dbReference>
<dbReference type="GO" id="GO:0022900">
    <property type="term" value="P:electron transport chain"/>
    <property type="evidence" value="ECO:0007669"/>
    <property type="project" value="UniProtKB-UniRule"/>
</dbReference>
<dbReference type="STRING" id="1457154.CAPSK01_001013"/>
<dbReference type="GO" id="GO:0005886">
    <property type="term" value="C:plasma membrane"/>
    <property type="evidence" value="ECO:0007669"/>
    <property type="project" value="UniProtKB-SubCell"/>
</dbReference>
<dbReference type="SUPFAM" id="SSF142019">
    <property type="entry name" value="Nqo1 FMN-binding domain-like"/>
    <property type="match status" value="1"/>
</dbReference>
<reference evidence="11 12" key="1">
    <citation type="submission" date="2014-07" db="EMBL/GenBank/DDBJ databases">
        <title>Expanding our view of genomic diversity in Candidatus Accumulibacter clades.</title>
        <authorList>
            <person name="Skennerton C.T."/>
            <person name="Barr J.J."/>
            <person name="Slater F.R."/>
            <person name="Bond P.L."/>
            <person name="Tyson G.W."/>
        </authorList>
    </citation>
    <scope>NUCLEOTIDE SEQUENCE [LARGE SCALE GENOMIC DNA]</scope>
    <source>
        <strain evidence="12">SK-01</strain>
    </source>
</reference>
<proteinExistence type="inferred from homology"/>
<dbReference type="PANTHER" id="PTHR43034:SF2">
    <property type="entry name" value="ION-TRANSLOCATING OXIDOREDUCTASE COMPLEX SUBUNIT C"/>
    <property type="match status" value="1"/>
</dbReference>
<feature type="binding site" evidence="8">
    <location>
        <position position="375"/>
    </location>
    <ligand>
        <name>[4Fe-4S] cluster</name>
        <dbReference type="ChEBI" id="CHEBI:49883"/>
        <label>1</label>
    </ligand>
</feature>
<dbReference type="NCBIfam" id="TIGR01945">
    <property type="entry name" value="rnfC"/>
    <property type="match status" value="1"/>
</dbReference>
<dbReference type="PROSITE" id="PS00198">
    <property type="entry name" value="4FE4S_FER_1"/>
    <property type="match status" value="1"/>
</dbReference>
<dbReference type="InterPro" id="IPR037225">
    <property type="entry name" value="Nuo51_FMN-bd_sf"/>
</dbReference>
<dbReference type="InterPro" id="IPR010208">
    <property type="entry name" value="Ion_transpt_RnfC/RsxC"/>
</dbReference>
<dbReference type="GO" id="GO:0046872">
    <property type="term" value="F:metal ion binding"/>
    <property type="evidence" value="ECO:0007669"/>
    <property type="project" value="UniProtKB-KW"/>
</dbReference>
<dbReference type="EMBL" id="JDSS02000016">
    <property type="protein sequence ID" value="KFB69268.1"/>
    <property type="molecule type" value="Genomic_DNA"/>
</dbReference>
<feature type="binding site" evidence="8">
    <location>
        <position position="411"/>
    </location>
    <ligand>
        <name>[4Fe-4S] cluster</name>
        <dbReference type="ChEBI" id="CHEBI:49883"/>
        <label>2</label>
    </ligand>
</feature>
<evidence type="ECO:0000256" key="3">
    <source>
        <dbReference type="ARBA" id="ARBA00022723"/>
    </source>
</evidence>
<comment type="subcellular location">
    <subcellularLocation>
        <location evidence="8">Cell inner membrane</location>
        <topology evidence="8">Peripheral membrane protein</topology>
    </subcellularLocation>
</comment>
<dbReference type="Gene3D" id="3.30.70.20">
    <property type="match status" value="1"/>
</dbReference>
<comment type="caution">
    <text evidence="11">The sequence shown here is derived from an EMBL/GenBank/DDBJ whole genome shotgun (WGS) entry which is preliminary data.</text>
</comment>
<dbReference type="InterPro" id="IPR026902">
    <property type="entry name" value="RnfC_N"/>
</dbReference>
<dbReference type="InterPro" id="IPR017900">
    <property type="entry name" value="4Fe4S_Fe_S_CS"/>
</dbReference>
<evidence type="ECO:0000256" key="1">
    <source>
        <dbReference type="ARBA" id="ARBA00022448"/>
    </source>
</evidence>
<gene>
    <name evidence="8 11" type="primary">rnfC</name>
    <name evidence="11" type="ORF">CAPSK01_001013</name>
</gene>
<feature type="binding site" evidence="8">
    <location>
        <position position="414"/>
    </location>
    <ligand>
        <name>[4Fe-4S] cluster</name>
        <dbReference type="ChEBI" id="CHEBI:49883"/>
        <label>2</label>
    </ligand>
</feature>
<dbReference type="InterPro" id="IPR017896">
    <property type="entry name" value="4Fe4S_Fe-S-bd"/>
</dbReference>
<evidence type="ECO:0000313" key="12">
    <source>
        <dbReference type="Proteomes" id="UP000019812"/>
    </source>
</evidence>
<comment type="subunit">
    <text evidence="8">The complex is composed of six subunits: RnfA, RnfB, RnfC, RnfD, RnfE and RnfG.</text>
</comment>
<dbReference type="Proteomes" id="UP000019812">
    <property type="component" value="Unassembled WGS sequence"/>
</dbReference>
<feature type="region of interest" description="Disordered" evidence="9">
    <location>
        <begin position="463"/>
        <end position="491"/>
    </location>
</feature>
<organism evidence="11 12">
    <name type="scientific">Candidatus Accumulibacter vicinus</name>
    <dbReference type="NCBI Taxonomy" id="2954382"/>
    <lineage>
        <taxon>Bacteria</taxon>
        <taxon>Pseudomonadati</taxon>
        <taxon>Pseudomonadota</taxon>
        <taxon>Betaproteobacteria</taxon>
        <taxon>Candidatus Accumulibacter</taxon>
    </lineage>
</organism>
<feature type="binding site" evidence="8">
    <location>
        <position position="372"/>
    </location>
    <ligand>
        <name>[4Fe-4S] cluster</name>
        <dbReference type="ChEBI" id="CHEBI:49883"/>
        <label>1</label>
    </ligand>
</feature>
<dbReference type="EC" id="7.-.-.-" evidence="8"/>
<dbReference type="Pfam" id="PF13375">
    <property type="entry name" value="RnfC_N"/>
    <property type="match status" value="1"/>
</dbReference>
<dbReference type="AlphaFoldDB" id="A0A084Y3H4"/>
<keyword evidence="8" id="KW-1003">Cell membrane</keyword>
<evidence type="ECO:0000259" key="10">
    <source>
        <dbReference type="PROSITE" id="PS51379"/>
    </source>
</evidence>
<feature type="binding site" evidence="8">
    <location>
        <position position="379"/>
    </location>
    <ligand>
        <name>[4Fe-4S] cluster</name>
        <dbReference type="ChEBI" id="CHEBI:49883"/>
        <label>2</label>
    </ligand>
</feature>
<dbReference type="Pfam" id="PF01512">
    <property type="entry name" value="Complex1_51K"/>
    <property type="match status" value="1"/>
</dbReference>
<keyword evidence="4 8" id="KW-0677">Repeat</keyword>
<keyword evidence="5 8" id="KW-0249">Electron transport</keyword>
<evidence type="ECO:0000256" key="7">
    <source>
        <dbReference type="ARBA" id="ARBA00023014"/>
    </source>
</evidence>
<feature type="binding site" evidence="8">
    <location>
        <position position="408"/>
    </location>
    <ligand>
        <name>[4Fe-4S] cluster</name>
        <dbReference type="ChEBI" id="CHEBI:49883"/>
        <label>2</label>
    </ligand>
</feature>
<keyword evidence="7 8" id="KW-0411">Iron-sulfur</keyword>
<feature type="binding site" evidence="8">
    <location>
        <position position="418"/>
    </location>
    <ligand>
        <name>[4Fe-4S] cluster</name>
        <dbReference type="ChEBI" id="CHEBI:49883"/>
        <label>1</label>
    </ligand>
</feature>
<feature type="binding site" evidence="8">
    <location>
        <position position="369"/>
    </location>
    <ligand>
        <name>[4Fe-4S] cluster</name>
        <dbReference type="ChEBI" id="CHEBI:49883"/>
        <label>1</label>
    </ligand>
</feature>
<feature type="compositionally biased region" description="Basic and acidic residues" evidence="9">
    <location>
        <begin position="572"/>
        <end position="581"/>
    </location>
</feature>
<keyword evidence="2 8" id="KW-0004">4Fe-4S</keyword>
<keyword evidence="8" id="KW-0472">Membrane</keyword>
<dbReference type="NCBIfam" id="NF003454">
    <property type="entry name" value="PRK05035.1"/>
    <property type="match status" value="1"/>
</dbReference>
<protein>
    <recommendedName>
        <fullName evidence="8">Ion-translocating oxidoreductase complex subunit C</fullName>
        <ecNumber evidence="8">7.-.-.-</ecNumber>
    </recommendedName>
    <alternativeName>
        <fullName evidence="8">Rnf electron transport complex subunit C</fullName>
    </alternativeName>
</protein>
<keyword evidence="8" id="KW-0997">Cell inner membrane</keyword>
<keyword evidence="6 8" id="KW-0408">Iron</keyword>
<keyword evidence="3 8" id="KW-0479">Metal-binding</keyword>
<feature type="domain" description="4Fe-4S ferredoxin-type" evidence="10">
    <location>
        <begin position="359"/>
        <end position="389"/>
    </location>
</feature>
<dbReference type="FunFam" id="3.30.70.20:FF:000044">
    <property type="entry name" value="Ion-translocating oxidoreductase complex subunit C"/>
    <property type="match status" value="1"/>
</dbReference>
<dbReference type="Pfam" id="PF12838">
    <property type="entry name" value="Fer4_7"/>
    <property type="match status" value="1"/>
</dbReference>
<dbReference type="PROSITE" id="PS51379">
    <property type="entry name" value="4FE4S_FER_2"/>
    <property type="match status" value="2"/>
</dbReference>
<dbReference type="HAMAP" id="MF_00461">
    <property type="entry name" value="RsxC_RnfC"/>
    <property type="match status" value="1"/>
</dbReference>
<dbReference type="GO" id="GO:0051539">
    <property type="term" value="F:4 iron, 4 sulfur cluster binding"/>
    <property type="evidence" value="ECO:0007669"/>
    <property type="project" value="UniProtKB-KW"/>
</dbReference>
<dbReference type="SUPFAM" id="SSF46548">
    <property type="entry name" value="alpha-helical ferredoxin"/>
    <property type="match status" value="1"/>
</dbReference>
<evidence type="ECO:0000256" key="6">
    <source>
        <dbReference type="ARBA" id="ARBA00023004"/>
    </source>
</evidence>
<comment type="cofactor">
    <cofactor evidence="8">
        <name>[4Fe-4S] cluster</name>
        <dbReference type="ChEBI" id="CHEBI:49883"/>
    </cofactor>
    <text evidence="8">Binds 2 [4Fe-4S] clusters per subunit.</text>
</comment>
<dbReference type="Gene3D" id="3.40.50.11540">
    <property type="entry name" value="NADH-ubiquinone oxidoreductase 51kDa subunit"/>
    <property type="match status" value="1"/>
</dbReference>
<evidence type="ECO:0000256" key="2">
    <source>
        <dbReference type="ARBA" id="ARBA00022485"/>
    </source>
</evidence>
<dbReference type="Pfam" id="PF10531">
    <property type="entry name" value="SLBB"/>
    <property type="match status" value="1"/>
</dbReference>
<feature type="domain" description="4Fe-4S ferredoxin-type" evidence="10">
    <location>
        <begin position="399"/>
        <end position="428"/>
    </location>
</feature>
<dbReference type="GO" id="GO:0009055">
    <property type="term" value="F:electron transfer activity"/>
    <property type="evidence" value="ECO:0007669"/>
    <property type="project" value="InterPro"/>
</dbReference>